<keyword evidence="4 7" id="KW-0812">Transmembrane</keyword>
<accession>A0AA40X4D0</accession>
<dbReference type="AlphaFoldDB" id="A0AA40X4D0"/>
<dbReference type="SUPFAM" id="SSF103481">
    <property type="entry name" value="Multidrug resistance efflux transporter EmrE"/>
    <property type="match status" value="2"/>
</dbReference>
<dbReference type="RefSeq" id="WP_194978319.1">
    <property type="nucleotide sequence ID" value="NZ_JADMKS010000006.1"/>
</dbReference>
<feature type="transmembrane region" description="Helical" evidence="7">
    <location>
        <begin position="95"/>
        <end position="115"/>
    </location>
</feature>
<reference evidence="9" key="1">
    <citation type="submission" date="2020-11" db="EMBL/GenBank/DDBJ databases">
        <authorList>
            <person name="Lee S.D."/>
        </authorList>
    </citation>
    <scope>NUCLEOTIDE SEQUENCE</scope>
    <source>
        <strain evidence="9">SAP-2</strain>
    </source>
</reference>
<evidence type="ECO:0000256" key="5">
    <source>
        <dbReference type="ARBA" id="ARBA00022989"/>
    </source>
</evidence>
<dbReference type="Gene3D" id="1.10.3730.20">
    <property type="match status" value="1"/>
</dbReference>
<evidence type="ECO:0000256" key="3">
    <source>
        <dbReference type="ARBA" id="ARBA00022475"/>
    </source>
</evidence>
<feature type="transmembrane region" description="Helical" evidence="7">
    <location>
        <begin position="216"/>
        <end position="235"/>
    </location>
</feature>
<name>A0AA40X4D0_9GAMM</name>
<protein>
    <submittedName>
        <fullName evidence="9">EamA family transporter</fullName>
    </submittedName>
</protein>
<dbReference type="InterPro" id="IPR050638">
    <property type="entry name" value="AA-Vitamin_Transporters"/>
</dbReference>
<dbReference type="PANTHER" id="PTHR32322">
    <property type="entry name" value="INNER MEMBRANE TRANSPORTER"/>
    <property type="match status" value="1"/>
</dbReference>
<dbReference type="InterPro" id="IPR037185">
    <property type="entry name" value="EmrE-like"/>
</dbReference>
<comment type="caution">
    <text evidence="9">The sequence shown here is derived from an EMBL/GenBank/DDBJ whole genome shotgun (WGS) entry which is preliminary data.</text>
</comment>
<feature type="transmembrane region" description="Helical" evidence="7">
    <location>
        <begin position="122"/>
        <end position="141"/>
    </location>
</feature>
<comment type="similarity">
    <text evidence="2">Belongs to the EamA transporter family.</text>
</comment>
<sequence>MKVPDFIRLLTLAAIWGASFLFMRIAAPEFGAINTAFLRVLFGCSGLAIILLMMRKKIAFNGKTRQALLLGAINSGLPFLMYCLAARWLPAGYSAILNATTPLMGAVIGFSFFGATLNVKKWAGVFLGLAGIVLITSTGEMHSTADLVWGVIACLIATACYGVAGFLAKKWISDKGGLEPTIVAFGSQLGATLFLLPFFGYTLAFGPAVNWAQPEVWGSVLGVGLLCTAVAYILYFRLISDIGPLKTLSVTFLIPPFGVFWSYLVLGEEINSGFIFGGVIICIAVWLAVSPDKKRVEIISVADK</sequence>
<reference evidence="9" key="2">
    <citation type="submission" date="2022-09" db="EMBL/GenBank/DDBJ databases">
        <title>Rouxiella aceris sp. nov., isolated from tree sap and emended description of the genus Rhouxiella.</title>
        <authorList>
            <person name="Kim I.S."/>
        </authorList>
    </citation>
    <scope>NUCLEOTIDE SEQUENCE</scope>
    <source>
        <strain evidence="9">SAP-2</strain>
    </source>
</reference>
<feature type="transmembrane region" description="Helical" evidence="7">
    <location>
        <begin position="270"/>
        <end position="289"/>
    </location>
</feature>
<feature type="domain" description="EamA" evidence="8">
    <location>
        <begin position="9"/>
        <end position="136"/>
    </location>
</feature>
<evidence type="ECO:0000313" key="9">
    <source>
        <dbReference type="EMBL" id="MBF6637967.1"/>
    </source>
</evidence>
<gene>
    <name evidence="9" type="ORF">ITX54_14990</name>
</gene>
<evidence type="ECO:0000256" key="1">
    <source>
        <dbReference type="ARBA" id="ARBA00004651"/>
    </source>
</evidence>
<dbReference type="InterPro" id="IPR000620">
    <property type="entry name" value="EamA_dom"/>
</dbReference>
<keyword evidence="5 7" id="KW-1133">Transmembrane helix</keyword>
<evidence type="ECO:0000259" key="8">
    <source>
        <dbReference type="Pfam" id="PF00892"/>
    </source>
</evidence>
<dbReference type="GO" id="GO:0016020">
    <property type="term" value="C:membrane"/>
    <property type="evidence" value="ECO:0007669"/>
    <property type="project" value="UniProtKB-SubCell"/>
</dbReference>
<feature type="transmembrane region" description="Helical" evidence="7">
    <location>
        <begin position="180"/>
        <end position="204"/>
    </location>
</feature>
<organism evidence="9 10">
    <name type="scientific">Rouxiella silvae</name>
    <dbReference type="NCBI Taxonomy" id="1646373"/>
    <lineage>
        <taxon>Bacteria</taxon>
        <taxon>Pseudomonadati</taxon>
        <taxon>Pseudomonadota</taxon>
        <taxon>Gammaproteobacteria</taxon>
        <taxon>Enterobacterales</taxon>
        <taxon>Yersiniaceae</taxon>
        <taxon>Rouxiella</taxon>
    </lineage>
</organism>
<keyword evidence="6 7" id="KW-0472">Membrane</keyword>
<feature type="domain" description="EamA" evidence="8">
    <location>
        <begin position="149"/>
        <end position="289"/>
    </location>
</feature>
<evidence type="ECO:0000256" key="6">
    <source>
        <dbReference type="ARBA" id="ARBA00023136"/>
    </source>
</evidence>
<dbReference type="PANTHER" id="PTHR32322:SF2">
    <property type="entry name" value="EAMA DOMAIN-CONTAINING PROTEIN"/>
    <property type="match status" value="1"/>
</dbReference>
<evidence type="ECO:0000313" key="10">
    <source>
        <dbReference type="Proteomes" id="UP000705283"/>
    </source>
</evidence>
<dbReference type="Pfam" id="PF00892">
    <property type="entry name" value="EamA"/>
    <property type="match status" value="2"/>
</dbReference>
<feature type="transmembrane region" description="Helical" evidence="7">
    <location>
        <begin position="247"/>
        <end position="264"/>
    </location>
</feature>
<proteinExistence type="inferred from homology"/>
<comment type="subcellular location">
    <subcellularLocation>
        <location evidence="1">Cell membrane</location>
        <topology evidence="1">Multi-pass membrane protein</topology>
    </subcellularLocation>
</comment>
<evidence type="ECO:0000256" key="4">
    <source>
        <dbReference type="ARBA" id="ARBA00022692"/>
    </source>
</evidence>
<evidence type="ECO:0000256" key="7">
    <source>
        <dbReference type="SAM" id="Phobius"/>
    </source>
</evidence>
<keyword evidence="3" id="KW-1003">Cell membrane</keyword>
<feature type="transmembrane region" description="Helical" evidence="7">
    <location>
        <begin position="147"/>
        <end position="168"/>
    </location>
</feature>
<feature type="transmembrane region" description="Helical" evidence="7">
    <location>
        <begin position="67"/>
        <end position="89"/>
    </location>
</feature>
<feature type="transmembrane region" description="Helical" evidence="7">
    <location>
        <begin position="36"/>
        <end position="55"/>
    </location>
</feature>
<dbReference type="Proteomes" id="UP000705283">
    <property type="component" value="Unassembled WGS sequence"/>
</dbReference>
<dbReference type="EMBL" id="JADMKS010000006">
    <property type="protein sequence ID" value="MBF6637967.1"/>
    <property type="molecule type" value="Genomic_DNA"/>
</dbReference>
<evidence type="ECO:0000256" key="2">
    <source>
        <dbReference type="ARBA" id="ARBA00007362"/>
    </source>
</evidence>